<dbReference type="EMBL" id="CP017075">
    <property type="protein sequence ID" value="AOR77786.1"/>
    <property type="molecule type" value="Genomic_DNA"/>
</dbReference>
<keyword evidence="2" id="KW-1185">Reference proteome</keyword>
<dbReference type="KEGG" id="nre:BES08_14245"/>
<dbReference type="OrthoDB" id="7503064at2"/>
<gene>
    <name evidence="1" type="ORF">BES08_14245</name>
</gene>
<dbReference type="InterPro" id="IPR027417">
    <property type="entry name" value="P-loop_NTPase"/>
</dbReference>
<proteinExistence type="predicted"/>
<organism evidence="1 2">
    <name type="scientific">Novosphingobium resinovorum</name>
    <dbReference type="NCBI Taxonomy" id="158500"/>
    <lineage>
        <taxon>Bacteria</taxon>
        <taxon>Pseudomonadati</taxon>
        <taxon>Pseudomonadota</taxon>
        <taxon>Alphaproteobacteria</taxon>
        <taxon>Sphingomonadales</taxon>
        <taxon>Sphingomonadaceae</taxon>
        <taxon>Novosphingobium</taxon>
    </lineage>
</organism>
<evidence type="ECO:0000313" key="1">
    <source>
        <dbReference type="EMBL" id="AOR77786.1"/>
    </source>
</evidence>
<dbReference type="NCBIfam" id="NF033453">
    <property type="entry name" value="BREX_3_BrxF"/>
    <property type="match status" value="1"/>
</dbReference>
<dbReference type="AlphaFoldDB" id="A0A1D8A6Q7"/>
<dbReference type="SUPFAM" id="SSF52540">
    <property type="entry name" value="P-loop containing nucleoside triphosphate hydrolases"/>
    <property type="match status" value="1"/>
</dbReference>
<evidence type="ECO:0000313" key="2">
    <source>
        <dbReference type="Proteomes" id="UP000094626"/>
    </source>
</evidence>
<protein>
    <recommendedName>
        <fullName evidence="3">BREX-3 system P-loop-containing protein BrxF</fullName>
    </recommendedName>
</protein>
<dbReference type="InterPro" id="IPR048067">
    <property type="entry name" value="BREX_3_BrxF"/>
</dbReference>
<accession>A0A1D8A6Q7</accession>
<sequence>MIEKLDRLVEDISGLNSKLVILIGPPRSGKSDFLGQLATRRQARVLNVGAALGRELLTVPSTRRHLHAADLLKELADRFSSRGLLLVDNIELLFDRTLQLSPLDLLKRHAHARRVIAVWPGDLRDDRLSYATTEHPEHQDYGIDGLVPFKIH</sequence>
<dbReference type="Proteomes" id="UP000094626">
    <property type="component" value="Chromosome"/>
</dbReference>
<reference evidence="2" key="1">
    <citation type="journal article" date="2017" name="J. Biotechnol.">
        <title>Complete genome sequence of Novosphingobium resinovorum SA1, a versatile xenobiotic-degrading bacterium capable of utilizing sulfanilic acid.</title>
        <authorList>
            <person name="Hegedus B."/>
            <person name="Kos P.B."/>
            <person name="Balint B."/>
            <person name="Maroti G."/>
            <person name="Gan H.M."/>
            <person name="Perei K."/>
            <person name="Rakhely G."/>
        </authorList>
    </citation>
    <scope>NUCLEOTIDE SEQUENCE [LARGE SCALE GENOMIC DNA]</scope>
    <source>
        <strain evidence="2">SA1</strain>
    </source>
</reference>
<evidence type="ECO:0008006" key="3">
    <source>
        <dbReference type="Google" id="ProtNLM"/>
    </source>
</evidence>
<name>A0A1D8A6Q7_9SPHN</name>
<dbReference type="RefSeq" id="WP_069708693.1">
    <property type="nucleotide sequence ID" value="NZ_CP017075.1"/>
</dbReference>